<dbReference type="InParanoid" id="V4UB54"/>
<keyword evidence="3" id="KW-1185">Reference proteome</keyword>
<reference evidence="2 3" key="1">
    <citation type="submission" date="2013-10" db="EMBL/GenBank/DDBJ databases">
        <authorList>
            <consortium name="International Citrus Genome Consortium"/>
            <person name="Jenkins J."/>
            <person name="Schmutz J."/>
            <person name="Prochnik S."/>
            <person name="Rokhsar D."/>
            <person name="Gmitter F."/>
            <person name="Ollitrault P."/>
            <person name="Machado M."/>
            <person name="Talon M."/>
            <person name="Wincker P."/>
            <person name="Jaillon O."/>
            <person name="Morgante M."/>
        </authorList>
    </citation>
    <scope>NUCLEOTIDE SEQUENCE</scope>
    <source>
        <strain evidence="3">cv. Clemenules</strain>
    </source>
</reference>
<organism evidence="2 3">
    <name type="scientific">Citrus clementina</name>
    <name type="common">Clementine</name>
    <name type="synonym">Citrus deliciosa x Citrus sinensis</name>
    <dbReference type="NCBI Taxonomy" id="85681"/>
    <lineage>
        <taxon>Eukaryota</taxon>
        <taxon>Viridiplantae</taxon>
        <taxon>Streptophyta</taxon>
        <taxon>Embryophyta</taxon>
        <taxon>Tracheophyta</taxon>
        <taxon>Spermatophyta</taxon>
        <taxon>Magnoliopsida</taxon>
        <taxon>eudicotyledons</taxon>
        <taxon>Gunneridae</taxon>
        <taxon>Pentapetalae</taxon>
        <taxon>rosids</taxon>
        <taxon>malvids</taxon>
        <taxon>Sapindales</taxon>
        <taxon>Rutaceae</taxon>
        <taxon>Aurantioideae</taxon>
        <taxon>Citrus</taxon>
    </lineage>
</organism>
<feature type="compositionally biased region" description="Polar residues" evidence="1">
    <location>
        <begin position="44"/>
        <end position="64"/>
    </location>
</feature>
<evidence type="ECO:0000313" key="3">
    <source>
        <dbReference type="Proteomes" id="UP000030687"/>
    </source>
</evidence>
<accession>V4UB54</accession>
<feature type="compositionally biased region" description="Basic and acidic residues" evidence="1">
    <location>
        <begin position="188"/>
        <end position="202"/>
    </location>
</feature>
<proteinExistence type="predicted"/>
<protein>
    <submittedName>
        <fullName evidence="2">Uncharacterized protein</fullName>
    </submittedName>
</protein>
<evidence type="ECO:0000256" key="1">
    <source>
        <dbReference type="SAM" id="MobiDB-lite"/>
    </source>
</evidence>
<feature type="region of interest" description="Disordered" evidence="1">
    <location>
        <begin position="100"/>
        <end position="307"/>
    </location>
</feature>
<feature type="compositionally biased region" description="Polar residues" evidence="1">
    <location>
        <begin position="106"/>
        <end position="120"/>
    </location>
</feature>
<gene>
    <name evidence="2" type="ORF">CICLE_v10027646mg</name>
</gene>
<dbReference type="KEGG" id="cic:CICLE_v10027646mg"/>
<sequence>MASPEGGDDDRPPSKPPSHAGDHHTHRPLLDLSSLPPYIHSTARPCSSTVLPENAISKTKTSSRVPPHPTVDAEPPTLPSSVDPKQLLTISTNQPCHELTMPTFAASGSGNISPRQSQLHPASAQVPVATQDHSSIQKPPHDDLKQPPYAQNNALAEPPFAAPGSGNNNSRPPQLHCTSELAPVASNDHSRSREPAIDDLKQSTHSPSSELTEPQLAAHGAGHSPPRTAHLRSAAEQISAAITDQHGFREPTQDDLNQPPPLQLPENISHLNFDSNHHRGSRSHTPAELSSAHINIPQHPPFSQSHL</sequence>
<evidence type="ECO:0000313" key="2">
    <source>
        <dbReference type="EMBL" id="ESR63242.1"/>
    </source>
</evidence>
<name>V4UB54_CITCL</name>
<feature type="compositionally biased region" description="Polar residues" evidence="1">
    <location>
        <begin position="203"/>
        <end position="212"/>
    </location>
</feature>
<dbReference type="Proteomes" id="UP000030687">
    <property type="component" value="Unassembled WGS sequence"/>
</dbReference>
<dbReference type="AlphaFoldDB" id="V4UB54"/>
<dbReference type="EMBL" id="KI536191">
    <property type="protein sequence ID" value="ESR63242.1"/>
    <property type="molecule type" value="Genomic_DNA"/>
</dbReference>
<feature type="region of interest" description="Disordered" evidence="1">
    <location>
        <begin position="1"/>
        <end position="85"/>
    </location>
</feature>
<dbReference type="Gramene" id="ESR63242">
    <property type="protein sequence ID" value="ESR63242"/>
    <property type="gene ID" value="CICLE_v10027646mg"/>
</dbReference>